<organism evidence="3 4">
    <name type="scientific">Puccinia striiformis f. sp. tritici PST-78</name>
    <dbReference type="NCBI Taxonomy" id="1165861"/>
    <lineage>
        <taxon>Eukaryota</taxon>
        <taxon>Fungi</taxon>
        <taxon>Dikarya</taxon>
        <taxon>Basidiomycota</taxon>
        <taxon>Pucciniomycotina</taxon>
        <taxon>Pucciniomycetes</taxon>
        <taxon>Pucciniales</taxon>
        <taxon>Pucciniaceae</taxon>
        <taxon>Puccinia</taxon>
    </lineage>
</organism>
<evidence type="ECO:0000256" key="1">
    <source>
        <dbReference type="SAM" id="MobiDB-lite"/>
    </source>
</evidence>
<gene>
    <name evidence="3" type="ORF">PSTG_11638</name>
</gene>
<reference evidence="4" key="1">
    <citation type="submission" date="2014-03" db="EMBL/GenBank/DDBJ databases">
        <title>The Genome Sequence of Puccinia striiformis f. sp. tritici PST-78.</title>
        <authorList>
            <consortium name="The Broad Institute Genome Sequencing Platform"/>
            <person name="Cuomo C."/>
            <person name="Hulbert S."/>
            <person name="Chen X."/>
            <person name="Walker B."/>
            <person name="Young S.K."/>
            <person name="Zeng Q."/>
            <person name="Gargeya S."/>
            <person name="Fitzgerald M."/>
            <person name="Haas B."/>
            <person name="Abouelleil A."/>
            <person name="Alvarado L."/>
            <person name="Arachchi H.M."/>
            <person name="Berlin A.M."/>
            <person name="Chapman S.B."/>
            <person name="Goldberg J."/>
            <person name="Griggs A."/>
            <person name="Gujja S."/>
            <person name="Hansen M."/>
            <person name="Howarth C."/>
            <person name="Imamovic A."/>
            <person name="Larimer J."/>
            <person name="McCowan C."/>
            <person name="Montmayeur A."/>
            <person name="Murphy C."/>
            <person name="Neiman D."/>
            <person name="Pearson M."/>
            <person name="Priest M."/>
            <person name="Roberts A."/>
            <person name="Saif S."/>
            <person name="Shea T."/>
            <person name="Sisk P."/>
            <person name="Sykes S."/>
            <person name="Wortman J."/>
            <person name="Nusbaum C."/>
            <person name="Birren B."/>
        </authorList>
    </citation>
    <scope>NUCLEOTIDE SEQUENCE [LARGE SCALE GENOMIC DNA]</scope>
    <source>
        <strain evidence="4">race PST-78</strain>
    </source>
</reference>
<name>A0A0L0V6Z9_9BASI</name>
<sequence>MKNHWKSRILVALLHLPFLSATIASPSLDVLASVALNSDEESKGTIVNHSIDRTVQERSSLPSESLIGNRPTDLKEQSDPGSSSIEIRPLGQEKRGRDPVLDRGKVRRRRFRRLSSLYLKKQDDHGTSSIEIRPLGQEERGKLVHKALRFSFQSLLRGPTGRHPLLDGGKAPQGKYMRLSTLTKHKVVTKGNDKGRKRESFPGQLAPMAVLALEVPSRQPSRIINEPISSSSVPLVHDIEKDTATQHLSKKQKTCDLHVPPPAYNQVEVPELPTGSSGSLSGDRHPSDGSVRAVRDLEHDGTNQPAARSIIFDLNLPCDEANEHEDLPKPGSAGGWLPTGESVRPARDIKREDPRGPDWKRNRFDLNEAWDEAPREQAAALQVTSNSSGHQSGGPGGELARTSVASWKRFFASLSGHQSPRSSDESMRSSGVISGQDMATLSAPQSGSSGEELRRPSGATWEQVAVPNLVS</sequence>
<feature type="compositionally biased region" description="Basic and acidic residues" evidence="1">
    <location>
        <begin position="344"/>
        <end position="366"/>
    </location>
</feature>
<feature type="region of interest" description="Disordered" evidence="1">
    <location>
        <begin position="246"/>
        <end position="290"/>
    </location>
</feature>
<feature type="compositionally biased region" description="Polar residues" evidence="1">
    <location>
        <begin position="431"/>
        <end position="449"/>
    </location>
</feature>
<feature type="region of interest" description="Disordered" evidence="1">
    <location>
        <begin position="57"/>
        <end position="104"/>
    </location>
</feature>
<feature type="region of interest" description="Disordered" evidence="1">
    <location>
        <begin position="325"/>
        <end position="400"/>
    </location>
</feature>
<comment type="caution">
    <text evidence="3">The sequence shown here is derived from an EMBL/GenBank/DDBJ whole genome shotgun (WGS) entry which is preliminary data.</text>
</comment>
<feature type="signal peptide" evidence="2">
    <location>
        <begin position="1"/>
        <end position="24"/>
    </location>
</feature>
<feature type="compositionally biased region" description="Basic and acidic residues" evidence="1">
    <location>
        <begin position="91"/>
        <end position="104"/>
    </location>
</feature>
<dbReference type="EMBL" id="AJIL01000104">
    <property type="protein sequence ID" value="KNE95042.1"/>
    <property type="molecule type" value="Genomic_DNA"/>
</dbReference>
<evidence type="ECO:0000256" key="2">
    <source>
        <dbReference type="SAM" id="SignalP"/>
    </source>
</evidence>
<dbReference type="AlphaFoldDB" id="A0A0L0V6Z9"/>
<keyword evidence="2" id="KW-0732">Signal</keyword>
<keyword evidence="4" id="KW-1185">Reference proteome</keyword>
<evidence type="ECO:0000313" key="3">
    <source>
        <dbReference type="EMBL" id="KNE95042.1"/>
    </source>
</evidence>
<evidence type="ECO:0000313" key="4">
    <source>
        <dbReference type="Proteomes" id="UP000054564"/>
    </source>
</evidence>
<dbReference type="Proteomes" id="UP000054564">
    <property type="component" value="Unassembled WGS sequence"/>
</dbReference>
<protein>
    <submittedName>
        <fullName evidence="3">Uncharacterized protein</fullName>
    </submittedName>
</protein>
<accession>A0A0L0V6Z9</accession>
<proteinExistence type="predicted"/>
<feature type="region of interest" description="Disordered" evidence="1">
    <location>
        <begin position="414"/>
        <end position="471"/>
    </location>
</feature>
<feature type="chain" id="PRO_5005549516" evidence="2">
    <location>
        <begin position="25"/>
        <end position="471"/>
    </location>
</feature>